<gene>
    <name evidence="2" type="ORF">ACH429_04055</name>
</gene>
<dbReference type="RefSeq" id="WP_398718002.1">
    <property type="nucleotide sequence ID" value="NZ_JBIRWE010000001.1"/>
</dbReference>
<evidence type="ECO:0000256" key="1">
    <source>
        <dbReference type="SAM" id="MobiDB-lite"/>
    </source>
</evidence>
<organism evidence="2 3">
    <name type="scientific">Streptomyces pathocidini</name>
    <dbReference type="NCBI Taxonomy" id="1650571"/>
    <lineage>
        <taxon>Bacteria</taxon>
        <taxon>Bacillati</taxon>
        <taxon>Actinomycetota</taxon>
        <taxon>Actinomycetes</taxon>
        <taxon>Kitasatosporales</taxon>
        <taxon>Streptomycetaceae</taxon>
        <taxon>Streptomyces</taxon>
    </lineage>
</organism>
<protein>
    <submittedName>
        <fullName evidence="2">Uncharacterized protein</fullName>
    </submittedName>
</protein>
<proteinExistence type="predicted"/>
<dbReference type="EMBL" id="JBIRWE010000001">
    <property type="protein sequence ID" value="MFI1963305.1"/>
    <property type="molecule type" value="Genomic_DNA"/>
</dbReference>
<evidence type="ECO:0000313" key="3">
    <source>
        <dbReference type="Proteomes" id="UP001611548"/>
    </source>
</evidence>
<feature type="compositionally biased region" description="Basic and acidic residues" evidence="1">
    <location>
        <begin position="264"/>
        <end position="274"/>
    </location>
</feature>
<feature type="region of interest" description="Disordered" evidence="1">
    <location>
        <begin position="264"/>
        <end position="284"/>
    </location>
</feature>
<evidence type="ECO:0000313" key="2">
    <source>
        <dbReference type="EMBL" id="MFI1963305.1"/>
    </source>
</evidence>
<keyword evidence="3" id="KW-1185">Reference proteome</keyword>
<name>A0ABW7UKV9_9ACTN</name>
<reference evidence="2 3" key="1">
    <citation type="submission" date="2024-10" db="EMBL/GenBank/DDBJ databases">
        <title>The Natural Products Discovery Center: Release of the First 8490 Sequenced Strains for Exploring Actinobacteria Biosynthetic Diversity.</title>
        <authorList>
            <person name="Kalkreuter E."/>
            <person name="Kautsar S.A."/>
            <person name="Yang D."/>
            <person name="Bader C.D."/>
            <person name="Teijaro C.N."/>
            <person name="Fluegel L."/>
            <person name="Davis C.M."/>
            <person name="Simpson J.R."/>
            <person name="Lauterbach L."/>
            <person name="Steele A.D."/>
            <person name="Gui C."/>
            <person name="Meng S."/>
            <person name="Li G."/>
            <person name="Viehrig K."/>
            <person name="Ye F."/>
            <person name="Su P."/>
            <person name="Kiefer A.F."/>
            <person name="Nichols A."/>
            <person name="Cepeda A.J."/>
            <person name="Yan W."/>
            <person name="Fan B."/>
            <person name="Jiang Y."/>
            <person name="Adhikari A."/>
            <person name="Zheng C.-J."/>
            <person name="Schuster L."/>
            <person name="Cowan T.M."/>
            <person name="Smanski M.J."/>
            <person name="Chevrette M.G."/>
            <person name="De Carvalho L.P.S."/>
            <person name="Shen B."/>
        </authorList>
    </citation>
    <scope>NUCLEOTIDE SEQUENCE [LARGE SCALE GENOMIC DNA]</scope>
    <source>
        <strain evidence="2 3">NPDC020327</strain>
    </source>
</reference>
<dbReference type="InterPro" id="IPR040701">
    <property type="entry name" value="Bact_RF_family2"/>
</dbReference>
<sequence>MELGFLKPLYARPGPWASVYIDTTRATEDAPRQQKLRERSVANQLIDAGADAYTVRAVMDRLTHEPVSGAPPGRALFAAGAEVVLDVPLAATPPTEATWSTLPHIAPLAGLRGDEPPCLVAYIDRTGADLELRAAHRCETLGQANGREWRGRGHRGVPTDRYEWHYRNKVENGWNETADVIAGEITRTWPETGARLLVLTGDPRERRAVHHRLPEQIKAATVEVENGSRSPGASRSALDRRIAQACEEYVRGRVEDALDRFRAGRGRGGEHGARGVDSNPGEAAEGVPALVDAARSHQVGTLLLTQDASDAGRAVWIGPGADQVAVQRGQAQAMGVPKPEQARADDALLRSAVAAGAELLLVPEGTKGPAGGLGAVLRWSG</sequence>
<dbReference type="Proteomes" id="UP001611548">
    <property type="component" value="Unassembled WGS sequence"/>
</dbReference>
<dbReference type="Pfam" id="PF18844">
    <property type="entry name" value="baeRF_family2"/>
    <property type="match status" value="1"/>
</dbReference>
<comment type="caution">
    <text evidence="2">The sequence shown here is derived from an EMBL/GenBank/DDBJ whole genome shotgun (WGS) entry which is preliminary data.</text>
</comment>
<accession>A0ABW7UKV9</accession>